<keyword evidence="4" id="KW-0808">Transferase</keyword>
<feature type="transmembrane region" description="Helical" evidence="1">
    <location>
        <begin position="42"/>
        <end position="63"/>
    </location>
</feature>
<dbReference type="STRING" id="596151.DesfrDRAFT_2377"/>
<feature type="transmembrane region" description="Helical" evidence="1">
    <location>
        <begin position="84"/>
        <end position="103"/>
    </location>
</feature>
<keyword evidence="1" id="KW-0812">Transmembrane</keyword>
<feature type="transmembrane region" description="Helical" evidence="1">
    <location>
        <begin position="253"/>
        <end position="274"/>
    </location>
</feature>
<dbReference type="PANTHER" id="PTHR23028:SF53">
    <property type="entry name" value="ACYL_TRANSF_3 DOMAIN-CONTAINING PROTEIN"/>
    <property type="match status" value="1"/>
</dbReference>
<feature type="transmembrane region" description="Helical" evidence="1">
    <location>
        <begin position="173"/>
        <end position="191"/>
    </location>
</feature>
<dbReference type="AlphaFoldDB" id="E1JXM8"/>
<keyword evidence="5" id="KW-1185">Reference proteome</keyword>
<keyword evidence="1" id="KW-0472">Membrane</keyword>
<feature type="transmembrane region" description="Helical" evidence="1">
    <location>
        <begin position="384"/>
        <end position="404"/>
    </location>
</feature>
<feature type="transmembrane region" description="Helical" evidence="1">
    <location>
        <begin position="21"/>
        <end position="36"/>
    </location>
</feature>
<dbReference type="GO" id="GO:0016020">
    <property type="term" value="C:membrane"/>
    <property type="evidence" value="ECO:0007669"/>
    <property type="project" value="TreeGrafter"/>
</dbReference>
<dbReference type="Pfam" id="PF01757">
    <property type="entry name" value="Acyl_transf_3"/>
    <property type="match status" value="1"/>
</dbReference>
<protein>
    <submittedName>
        <fullName evidence="4">Acyltransferase 3</fullName>
    </submittedName>
</protein>
<keyword evidence="1" id="KW-1133">Transmembrane helix</keyword>
<feature type="transmembrane region" description="Helical" evidence="1">
    <location>
        <begin position="348"/>
        <end position="369"/>
    </location>
</feature>
<evidence type="ECO:0000313" key="4">
    <source>
        <dbReference type="EMBL" id="EFL50801.1"/>
    </source>
</evidence>
<organism evidence="4 5">
    <name type="scientific">Solidesulfovibrio fructosivorans JJ]</name>
    <dbReference type="NCBI Taxonomy" id="596151"/>
    <lineage>
        <taxon>Bacteria</taxon>
        <taxon>Pseudomonadati</taxon>
        <taxon>Thermodesulfobacteriota</taxon>
        <taxon>Desulfovibrionia</taxon>
        <taxon>Desulfovibrionales</taxon>
        <taxon>Desulfovibrionaceae</taxon>
        <taxon>Solidesulfovibrio</taxon>
    </lineage>
</organism>
<dbReference type="Pfam" id="PF19040">
    <property type="entry name" value="SGNH"/>
    <property type="match status" value="1"/>
</dbReference>
<feature type="transmembrane region" description="Helical" evidence="1">
    <location>
        <begin position="144"/>
        <end position="166"/>
    </location>
</feature>
<name>E1JXM8_SOLFR</name>
<comment type="caution">
    <text evidence="4">The sequence shown here is derived from an EMBL/GenBank/DDBJ whole genome shotgun (WGS) entry which is preliminary data.</text>
</comment>
<sequence>MGRIKALDAVSPLAYRPDIDGLRAFAVLAVVGYHAFPTLFPGGFIGVDVFFVISGYLISGIILNSLEAEKFSFWDFYCRRILRIFPALLAVLTTVLILGWAFLLPDEYSALGKHVFGGSSFLSNFFLWHESGYFDVAAKSKPLLHLWSLGIEEQFYIVFPLLLFLCVKGKLRVGFVIAALCLLSFADNIYLHRTDTIADFYSPLARVWELFSGALLRIFVREGGGHGVPFQSMLNAWCRKALPGKIQCGVTNWLPSALSASLGAICLGGMTLFYSKGNQAWPSWKALLPTVGTILLIKAGRQQWINNALLSNRFVVGIGLVSYPFYLWHWPLISLAFVINGKLESDMWLLRLGLVCVSLCLAVLTYWLIEKPIRFGNSARKAKVWCLITLMVCAGGVGLFIWHYSGLPERAHMKAFAAAIETMNGTASAVHDDKALRYAPDIPHDRYSYYGYTDVGGKTTIAVIGDSHAPVAYRGMAKVNAGLGFNTFLVASTIWVDRQKPTIITPLLGLWKYALKSTQRDTEQRTRKMLESIVAKKDIVAVFIFTRGPIYFTGFEPSAPTYIHPIIIPAKGFAEALQDTVNFFKKEGKLVYIVSENPELPVNLRQCISRPFSKARTVPRLTKEEVVTRQRKYLAILDSIKGATVINSLDFFCPQGECLSFTPDGLPLYRDSDHLSLVGSHLQAEKLLMPYLLQLKDRGYIEDVSGSKE</sequence>
<dbReference type="InterPro" id="IPR002656">
    <property type="entry name" value="Acyl_transf_3_dom"/>
</dbReference>
<dbReference type="GO" id="GO:0009103">
    <property type="term" value="P:lipopolysaccharide biosynthetic process"/>
    <property type="evidence" value="ECO:0007669"/>
    <property type="project" value="TreeGrafter"/>
</dbReference>
<dbReference type="InterPro" id="IPR043968">
    <property type="entry name" value="SGNH"/>
</dbReference>
<reference evidence="4 5" key="1">
    <citation type="submission" date="2010-08" db="EMBL/GenBank/DDBJ databases">
        <title>The draft genome of Desulfovibrio fructosovorans JJ.</title>
        <authorList>
            <consortium name="US DOE Joint Genome Institute (JGI-PGF)"/>
            <person name="Lucas S."/>
            <person name="Copeland A."/>
            <person name="Lapidus A."/>
            <person name="Cheng J.-F."/>
            <person name="Bruce D."/>
            <person name="Goodwin L."/>
            <person name="Pitluck S."/>
            <person name="Land M.L."/>
            <person name="Hauser L."/>
            <person name="Chang Y.-J."/>
            <person name="Jeffries C."/>
            <person name="Wall J.D."/>
            <person name="Stahl D.A."/>
            <person name="Arkin A.P."/>
            <person name="Dehal P."/>
            <person name="Stolyar S.M."/>
            <person name="Hazen T.C."/>
            <person name="Woyke T.J."/>
        </authorList>
    </citation>
    <scope>NUCLEOTIDE SEQUENCE [LARGE SCALE GENOMIC DNA]</scope>
    <source>
        <strain evidence="4 5">JJ</strain>
    </source>
</reference>
<dbReference type="PANTHER" id="PTHR23028">
    <property type="entry name" value="ACETYLTRANSFERASE"/>
    <property type="match status" value="1"/>
</dbReference>
<evidence type="ECO:0000259" key="2">
    <source>
        <dbReference type="Pfam" id="PF01757"/>
    </source>
</evidence>
<feature type="transmembrane region" description="Helical" evidence="1">
    <location>
        <begin position="309"/>
        <end position="328"/>
    </location>
</feature>
<keyword evidence="4" id="KW-0012">Acyltransferase</keyword>
<evidence type="ECO:0000256" key="1">
    <source>
        <dbReference type="SAM" id="Phobius"/>
    </source>
</evidence>
<proteinExistence type="predicted"/>
<dbReference type="EMBL" id="AECZ01000015">
    <property type="protein sequence ID" value="EFL50801.1"/>
    <property type="molecule type" value="Genomic_DNA"/>
</dbReference>
<feature type="domain" description="Acyltransferase 3" evidence="2">
    <location>
        <begin position="18"/>
        <end position="367"/>
    </location>
</feature>
<gene>
    <name evidence="4" type="ORF">DesfrDRAFT_2377</name>
</gene>
<evidence type="ECO:0000313" key="5">
    <source>
        <dbReference type="Proteomes" id="UP000006250"/>
    </source>
</evidence>
<dbReference type="Proteomes" id="UP000006250">
    <property type="component" value="Unassembled WGS sequence"/>
</dbReference>
<dbReference type="InterPro" id="IPR050879">
    <property type="entry name" value="Acyltransferase_3"/>
</dbReference>
<dbReference type="GO" id="GO:0016747">
    <property type="term" value="F:acyltransferase activity, transferring groups other than amino-acyl groups"/>
    <property type="evidence" value="ECO:0007669"/>
    <property type="project" value="InterPro"/>
</dbReference>
<evidence type="ECO:0000259" key="3">
    <source>
        <dbReference type="Pfam" id="PF19040"/>
    </source>
</evidence>
<feature type="domain" description="SGNH" evidence="3">
    <location>
        <begin position="455"/>
        <end position="684"/>
    </location>
</feature>
<dbReference type="eggNOG" id="COG1835">
    <property type="taxonomic scope" value="Bacteria"/>
</dbReference>
<accession>E1JXM8</accession>